<dbReference type="Proteomes" id="UP000017668">
    <property type="component" value="Unassembled WGS sequence"/>
</dbReference>
<keyword evidence="2" id="KW-1185">Reference proteome</keyword>
<name>A0ABN0HF53_RHILU</name>
<sequence length="40" mass="4544">MYARGHGVVQERTEAITWFRKAADQGLATAQESLKRLEQP</sequence>
<dbReference type="InterPro" id="IPR011990">
    <property type="entry name" value="TPR-like_helical_dom_sf"/>
</dbReference>
<gene>
    <name evidence="1" type="ORF">C241_26360</name>
</gene>
<protein>
    <recommendedName>
        <fullName evidence="3">Sel1 domain-containing protein repeat-containing protein</fullName>
    </recommendedName>
</protein>
<dbReference type="Gene3D" id="1.25.40.10">
    <property type="entry name" value="Tetratricopeptide repeat domain"/>
    <property type="match status" value="1"/>
</dbReference>
<accession>A0ABN0HF53</accession>
<dbReference type="RefSeq" id="WP_006700518.1">
    <property type="nucleotide sequence ID" value="NZ_AMQQ01000051.1"/>
</dbReference>
<evidence type="ECO:0000313" key="2">
    <source>
        <dbReference type="Proteomes" id="UP000017668"/>
    </source>
</evidence>
<dbReference type="EMBL" id="AMQQ01000051">
    <property type="protein sequence ID" value="EKJ93178.1"/>
    <property type="molecule type" value="Genomic_DNA"/>
</dbReference>
<evidence type="ECO:0000313" key="1">
    <source>
        <dbReference type="EMBL" id="EKJ93178.1"/>
    </source>
</evidence>
<evidence type="ECO:0008006" key="3">
    <source>
        <dbReference type="Google" id="ProtNLM"/>
    </source>
</evidence>
<proteinExistence type="predicted"/>
<organism evidence="1 2">
    <name type="scientific">Bradyrhizobium lupini HPC(L)</name>
    <dbReference type="NCBI Taxonomy" id="1229491"/>
    <lineage>
        <taxon>Bacteria</taxon>
        <taxon>Pseudomonadati</taxon>
        <taxon>Pseudomonadota</taxon>
        <taxon>Alphaproteobacteria</taxon>
        <taxon>Hyphomicrobiales</taxon>
        <taxon>Nitrobacteraceae</taxon>
        <taxon>Bradyrhizobium</taxon>
    </lineage>
</organism>
<dbReference type="SUPFAM" id="SSF81901">
    <property type="entry name" value="HCP-like"/>
    <property type="match status" value="1"/>
</dbReference>
<reference evidence="1 2" key="1">
    <citation type="journal article" date="2013" name="Genome Announc.">
        <title>Genome Sequence of Rhizobium lupini HPC(L) Isolated from Saline Desert Soil, Kutch (Gujarat).</title>
        <authorList>
            <person name="Agarwal L."/>
            <person name="Purohit H.J."/>
        </authorList>
    </citation>
    <scope>NUCLEOTIDE SEQUENCE [LARGE SCALE GENOMIC DNA]</scope>
    <source>
        <strain evidence="2">HPC(L)</strain>
    </source>
</reference>
<comment type="caution">
    <text evidence="1">The sequence shown here is derived from an EMBL/GenBank/DDBJ whole genome shotgun (WGS) entry which is preliminary data.</text>
</comment>